<sequence length="207" mass="22510">MGTVLYKEYSAFVSPVSFIFGGWSGNQLLKTVEEWGSGVELGTGIVNASSLPTSEGLVQDRAFVCPLPLSAKTVIDGPVFGSVGAKLWNMTSEDGVTLKKVYVNIFKKNSSNSDTSLTGDVLVWSGTKYLDGGTYPNEAVTSTVVYPFWTTVDDEEIERDERLGMRIKLYGYAASGYTDTGRNRIYVACDQSDKQTFFSVPIAVSVD</sequence>
<evidence type="ECO:0000313" key="1">
    <source>
        <dbReference type="EMBL" id="AKB35627.1"/>
    </source>
</evidence>
<dbReference type="EMBL" id="CP009508">
    <property type="protein sequence ID" value="AKB35627.1"/>
    <property type="molecule type" value="Genomic_DNA"/>
</dbReference>
<name>A0A0E3PPZ3_9EURY</name>
<dbReference type="PATRIC" id="fig|1434118.4.peg.1331"/>
<protein>
    <submittedName>
        <fullName evidence="2">Uncharacterized protein</fullName>
    </submittedName>
</protein>
<evidence type="ECO:0000313" key="3">
    <source>
        <dbReference type="Proteomes" id="UP000033123"/>
    </source>
</evidence>
<dbReference type="STRING" id="1434118.MSSAC_1037"/>
<evidence type="ECO:0000313" key="2">
    <source>
        <dbReference type="EMBL" id="AKB37350.1"/>
    </source>
</evidence>
<accession>A0A0E3PPZ3</accession>
<dbReference type="KEGG" id="msj:MSSAC_1037"/>
<dbReference type="KEGG" id="msj:MSSAC_2760"/>
<dbReference type="GeneID" id="24872420"/>
<dbReference type="RefSeq" id="WP_048180681.1">
    <property type="nucleotide sequence ID" value="NZ_CP009508.1"/>
</dbReference>
<gene>
    <name evidence="1" type="ORF">MSSAC_1037</name>
    <name evidence="2" type="ORF">MSSAC_2760</name>
</gene>
<dbReference type="EMBL" id="CP009508">
    <property type="protein sequence ID" value="AKB37350.1"/>
    <property type="molecule type" value="Genomic_DNA"/>
</dbReference>
<proteinExistence type="predicted"/>
<organism evidence="2 3">
    <name type="scientific">Methanosarcina siciliae C2J</name>
    <dbReference type="NCBI Taxonomy" id="1434118"/>
    <lineage>
        <taxon>Archaea</taxon>
        <taxon>Methanobacteriati</taxon>
        <taxon>Methanobacteriota</taxon>
        <taxon>Stenosarchaea group</taxon>
        <taxon>Methanomicrobia</taxon>
        <taxon>Methanosarcinales</taxon>
        <taxon>Methanosarcinaceae</taxon>
        <taxon>Methanosarcina</taxon>
    </lineage>
</organism>
<dbReference type="Proteomes" id="UP000033123">
    <property type="component" value="Chromosome"/>
</dbReference>
<reference evidence="2 3" key="1">
    <citation type="submission" date="2014-07" db="EMBL/GenBank/DDBJ databases">
        <title>Methanogenic archaea and the global carbon cycle.</title>
        <authorList>
            <person name="Henriksen J.R."/>
            <person name="Luke J."/>
            <person name="Reinhart S."/>
            <person name="Benedict M.N."/>
            <person name="Youngblut N.D."/>
            <person name="Metcalf M.E."/>
            <person name="Whitaker R.J."/>
            <person name="Metcalf W.W."/>
        </authorList>
    </citation>
    <scope>NUCLEOTIDE SEQUENCE [LARGE SCALE GENOMIC DNA]</scope>
    <source>
        <strain evidence="2 3">C2J</strain>
    </source>
</reference>
<dbReference type="AlphaFoldDB" id="A0A0E3PPZ3"/>
<dbReference type="HOGENOM" id="CLU_1324043_0_0_2"/>